<dbReference type="InterPro" id="IPR017441">
    <property type="entry name" value="Protein_kinase_ATP_BS"/>
</dbReference>
<evidence type="ECO:0000256" key="5">
    <source>
        <dbReference type="ARBA" id="ARBA00022737"/>
    </source>
</evidence>
<evidence type="ECO:0000313" key="12">
    <source>
        <dbReference type="EMBL" id="AHG91276.1"/>
    </source>
</evidence>
<feature type="binding site" evidence="9">
    <location>
        <position position="46"/>
    </location>
    <ligand>
        <name>ATP</name>
        <dbReference type="ChEBI" id="CHEBI:30616"/>
    </ligand>
</feature>
<dbReference type="HOGENOM" id="CLU_326729_0_0_0"/>
<dbReference type="PANTHER" id="PTHR45982:SF1">
    <property type="entry name" value="REGULATOR OF CHROMOSOME CONDENSATION"/>
    <property type="match status" value="1"/>
</dbReference>
<evidence type="ECO:0000256" key="7">
    <source>
        <dbReference type="ARBA" id="ARBA00022777"/>
    </source>
</evidence>
<reference evidence="12 13" key="1">
    <citation type="journal article" date="2014" name="Genome Announc.">
        <title>Genome Sequence and Methylome of Soil Bacterium Gemmatirosa kalamazoonensis KBS708T, a Member of the Rarely Cultivated Gemmatimonadetes Phylum.</title>
        <authorList>
            <person name="Debruyn J.M."/>
            <person name="Radosevich M."/>
            <person name="Wommack K.E."/>
            <person name="Polson S.W."/>
            <person name="Hauser L.J."/>
            <person name="Fawaz M.N."/>
            <person name="Korlach J."/>
            <person name="Tsai Y.C."/>
        </authorList>
    </citation>
    <scope>NUCLEOTIDE SEQUENCE [LARGE SCALE GENOMIC DNA]</scope>
    <source>
        <strain evidence="12 13">KBS708</strain>
    </source>
</reference>
<evidence type="ECO:0000256" key="3">
    <source>
        <dbReference type="ARBA" id="ARBA00022658"/>
    </source>
</evidence>
<dbReference type="InterPro" id="IPR000408">
    <property type="entry name" value="Reg_chr_condens"/>
</dbReference>
<dbReference type="InParanoid" id="W0RKJ5"/>
<dbReference type="STRING" id="861299.J421_3739"/>
<keyword evidence="8 9" id="KW-0067">ATP-binding</keyword>
<keyword evidence="7 12" id="KW-0418">Kinase</keyword>
<dbReference type="Gene3D" id="1.10.510.10">
    <property type="entry name" value="Transferase(Phosphotransferase) domain 1"/>
    <property type="match status" value="1"/>
</dbReference>
<keyword evidence="13" id="KW-1185">Reference proteome</keyword>
<proteinExistence type="predicted"/>
<dbReference type="InterPro" id="IPR000719">
    <property type="entry name" value="Prot_kinase_dom"/>
</dbReference>
<name>W0RKJ5_9BACT</name>
<evidence type="ECO:0000256" key="8">
    <source>
        <dbReference type="ARBA" id="ARBA00022840"/>
    </source>
</evidence>
<sequence length="881" mass="91823">MTETALGGELAQLTAEYEILGELGRGGSAVVYRARDRSLGRDVAIKVVHPRPLSPDDDAVARLAREARTVAQLQHPNIVTVFAVKRLSGGGLALVMQLVPGRTLKAIVQQDGPVEPERCQRILRDVAEALAYAHARGVVHRDVKPENIFVDEDTGRALLSDFGIARSDEHESMTLTGTAIGTPFYMSPEQIDGGAIDGRSDLYSLGLVAWEMLTGRRPWDGESLYNVIFKQKHEELPPIEALRSGVPLRLQYIIDRMLQKKAAARWAGAEGLLAQLAHTVLPGDYGRWQAALRKRVEKYRAELKERERTAADAVAGGTSGGLIASTMRFVRVATGRFDTRRAEPSRADAQALSDTMAVSRGALDALPIATAPVLDAAAVPVAVERPVPAWRAPFRRPNALSTPARVRTEEPIVPPSWEVRPRRTGRRLVLGALAVGLVAAAVLGAMHPAWVREHASALGARLAVLDPRTPPTDARVSLVAAVTADPQTPAGAAADSPTAAALTGAAPTSIGTLPHSVLSLGARHTCAVTIDGAAHCWGANERGQLGDGTAQRQIAPVRVAAELTFASIAAGSSQSCGVTRTGDVYCWGNDASGQLGDATTVRRNAPVRVAGPGVYRSATSGDAHSCALTVEGMVHCWGANGHGQLGDGTTRAHTVPTPIGAVPARFVQVAAGAMHTCALTTEGVAYCWGANDRGQLGMAGGDQHLPTPVAGDTRFAMLSTGTQHTCGLSVDGSVWCWGGNARGQLGVGARTASDRSPQRVRLAVPAVAVASGGQHACALTASGDAFCWGANGAGQLGIGSQSDASLPTRVASAEPFGAIAAGATHTCGATTAGALLCWGNNVDGQLGDATQSVRAVPTRVAFADNASHADGPRPPASRTRR</sequence>
<dbReference type="InterPro" id="IPR051553">
    <property type="entry name" value="Ran_GTPase-activating"/>
</dbReference>
<evidence type="ECO:0000313" key="13">
    <source>
        <dbReference type="Proteomes" id="UP000019151"/>
    </source>
</evidence>
<keyword evidence="5" id="KW-0677">Repeat</keyword>
<keyword evidence="4" id="KW-0808">Transferase</keyword>
<evidence type="ECO:0000256" key="6">
    <source>
        <dbReference type="ARBA" id="ARBA00022741"/>
    </source>
</evidence>
<dbReference type="Gene3D" id="2.130.10.30">
    <property type="entry name" value="Regulator of chromosome condensation 1/beta-lactamase-inhibitor protein II"/>
    <property type="match status" value="2"/>
</dbReference>
<keyword evidence="10" id="KW-1133">Transmembrane helix</keyword>
<keyword evidence="3" id="KW-0344">Guanine-nucleotide releasing factor</keyword>
<dbReference type="InterPro" id="IPR011009">
    <property type="entry name" value="Kinase-like_dom_sf"/>
</dbReference>
<dbReference type="FunFam" id="1.10.510.10:FF:000021">
    <property type="entry name" value="Serine/threonine protein kinase"/>
    <property type="match status" value="1"/>
</dbReference>
<dbReference type="PROSITE" id="PS50012">
    <property type="entry name" value="RCC1_3"/>
    <property type="match status" value="6"/>
</dbReference>
<dbReference type="SUPFAM" id="SSF50985">
    <property type="entry name" value="RCC1/BLIP-II"/>
    <property type="match status" value="1"/>
</dbReference>
<dbReference type="EC" id="2.7.11.1" evidence="1"/>
<dbReference type="Pfam" id="PF00069">
    <property type="entry name" value="Pkinase"/>
    <property type="match status" value="1"/>
</dbReference>
<dbReference type="GO" id="GO:0005085">
    <property type="term" value="F:guanyl-nucleotide exchange factor activity"/>
    <property type="evidence" value="ECO:0007669"/>
    <property type="project" value="TreeGrafter"/>
</dbReference>
<keyword evidence="10" id="KW-0472">Membrane</keyword>
<feature type="domain" description="Protein kinase" evidence="11">
    <location>
        <begin position="17"/>
        <end position="281"/>
    </location>
</feature>
<dbReference type="Pfam" id="PF25390">
    <property type="entry name" value="WD40_RLD"/>
    <property type="match status" value="1"/>
</dbReference>
<dbReference type="CDD" id="cd14014">
    <property type="entry name" value="STKc_PknB_like"/>
    <property type="match status" value="1"/>
</dbReference>
<dbReference type="PRINTS" id="PR00633">
    <property type="entry name" value="RCCNDNSATION"/>
</dbReference>
<dbReference type="eggNOG" id="COG5184">
    <property type="taxonomic scope" value="Bacteria"/>
</dbReference>
<dbReference type="GO" id="GO:0004674">
    <property type="term" value="F:protein serine/threonine kinase activity"/>
    <property type="evidence" value="ECO:0007669"/>
    <property type="project" value="UniProtKB-KW"/>
</dbReference>
<dbReference type="GO" id="GO:0005524">
    <property type="term" value="F:ATP binding"/>
    <property type="evidence" value="ECO:0007669"/>
    <property type="project" value="UniProtKB-UniRule"/>
</dbReference>
<protein>
    <recommendedName>
        <fullName evidence="1">non-specific serine/threonine protein kinase</fullName>
        <ecNumber evidence="1">2.7.11.1</ecNumber>
    </recommendedName>
</protein>
<dbReference type="PANTHER" id="PTHR45982">
    <property type="entry name" value="REGULATOR OF CHROMOSOME CONDENSATION"/>
    <property type="match status" value="1"/>
</dbReference>
<dbReference type="SUPFAM" id="SSF56112">
    <property type="entry name" value="Protein kinase-like (PK-like)"/>
    <property type="match status" value="1"/>
</dbReference>
<keyword evidence="2" id="KW-0723">Serine/threonine-protein kinase</keyword>
<dbReference type="GO" id="GO:0005737">
    <property type="term" value="C:cytoplasm"/>
    <property type="evidence" value="ECO:0007669"/>
    <property type="project" value="TreeGrafter"/>
</dbReference>
<evidence type="ECO:0000256" key="10">
    <source>
        <dbReference type="SAM" id="Phobius"/>
    </source>
</evidence>
<evidence type="ECO:0000256" key="1">
    <source>
        <dbReference type="ARBA" id="ARBA00012513"/>
    </source>
</evidence>
<dbReference type="OrthoDB" id="9796385at2"/>
<dbReference type="InterPro" id="IPR008271">
    <property type="entry name" value="Ser/Thr_kinase_AS"/>
</dbReference>
<evidence type="ECO:0000256" key="9">
    <source>
        <dbReference type="PROSITE-ProRule" id="PRU10141"/>
    </source>
</evidence>
<evidence type="ECO:0000256" key="4">
    <source>
        <dbReference type="ARBA" id="ARBA00022679"/>
    </source>
</evidence>
<dbReference type="InterPro" id="IPR009091">
    <property type="entry name" value="RCC1/BLIP-II"/>
</dbReference>
<dbReference type="PROSITE" id="PS50011">
    <property type="entry name" value="PROTEIN_KINASE_DOM"/>
    <property type="match status" value="1"/>
</dbReference>
<evidence type="ECO:0000256" key="2">
    <source>
        <dbReference type="ARBA" id="ARBA00022527"/>
    </source>
</evidence>
<dbReference type="Gene3D" id="3.30.200.20">
    <property type="entry name" value="Phosphorylase Kinase, domain 1"/>
    <property type="match status" value="1"/>
</dbReference>
<keyword evidence="6 9" id="KW-0547">Nucleotide-binding</keyword>
<accession>W0RKJ5</accession>
<dbReference type="RefSeq" id="WP_025412727.1">
    <property type="nucleotide sequence ID" value="NZ_CP007128.1"/>
</dbReference>
<dbReference type="InterPro" id="IPR058923">
    <property type="entry name" value="RCC1-like_dom"/>
</dbReference>
<dbReference type="PROSITE" id="PS00108">
    <property type="entry name" value="PROTEIN_KINASE_ST"/>
    <property type="match status" value="1"/>
</dbReference>
<dbReference type="Pfam" id="PF13540">
    <property type="entry name" value="RCC1_2"/>
    <property type="match status" value="2"/>
</dbReference>
<dbReference type="KEGG" id="gba:J421_3739"/>
<dbReference type="Proteomes" id="UP000019151">
    <property type="component" value="Chromosome"/>
</dbReference>
<keyword evidence="10" id="KW-0812">Transmembrane</keyword>
<evidence type="ECO:0000259" key="11">
    <source>
        <dbReference type="PROSITE" id="PS50011"/>
    </source>
</evidence>
<organism evidence="12 13">
    <name type="scientific">Gemmatirosa kalamazoonensis</name>
    <dbReference type="NCBI Taxonomy" id="861299"/>
    <lineage>
        <taxon>Bacteria</taxon>
        <taxon>Pseudomonadati</taxon>
        <taxon>Gemmatimonadota</taxon>
        <taxon>Gemmatimonadia</taxon>
        <taxon>Gemmatimonadales</taxon>
        <taxon>Gemmatimonadaceae</taxon>
        <taxon>Gemmatirosa</taxon>
    </lineage>
</organism>
<feature type="transmembrane region" description="Helical" evidence="10">
    <location>
        <begin position="428"/>
        <end position="450"/>
    </location>
</feature>
<dbReference type="EMBL" id="CP007128">
    <property type="protein sequence ID" value="AHG91276.1"/>
    <property type="molecule type" value="Genomic_DNA"/>
</dbReference>
<dbReference type="AlphaFoldDB" id="W0RKJ5"/>
<gene>
    <name evidence="12" type="ORF">J421_3739</name>
</gene>
<dbReference type="SMART" id="SM00220">
    <property type="entry name" value="S_TKc"/>
    <property type="match status" value="1"/>
</dbReference>
<dbReference type="eggNOG" id="COG0515">
    <property type="taxonomic scope" value="Bacteria"/>
</dbReference>
<dbReference type="PROSITE" id="PS00107">
    <property type="entry name" value="PROTEIN_KINASE_ATP"/>
    <property type="match status" value="1"/>
</dbReference>